<gene>
    <name evidence="1" type="ORF">SAMN02746091_01908</name>
</gene>
<keyword evidence="2" id="KW-1185">Reference proteome</keyword>
<reference evidence="2" key="1">
    <citation type="submission" date="2016-11" db="EMBL/GenBank/DDBJ databases">
        <authorList>
            <person name="Varghese N."/>
            <person name="Submissions S."/>
        </authorList>
    </citation>
    <scope>NUCLEOTIDE SEQUENCE [LARGE SCALE GENOMIC DNA]</scope>
    <source>
        <strain evidence="2">DSM 10124</strain>
    </source>
</reference>
<dbReference type="Proteomes" id="UP000184423">
    <property type="component" value="Unassembled WGS sequence"/>
</dbReference>
<proteinExistence type="predicted"/>
<organism evidence="1 2">
    <name type="scientific">Caloramator proteoclasticus DSM 10124</name>
    <dbReference type="NCBI Taxonomy" id="1121262"/>
    <lineage>
        <taxon>Bacteria</taxon>
        <taxon>Bacillati</taxon>
        <taxon>Bacillota</taxon>
        <taxon>Clostridia</taxon>
        <taxon>Eubacteriales</taxon>
        <taxon>Clostridiaceae</taxon>
        <taxon>Caloramator</taxon>
    </lineage>
</organism>
<evidence type="ECO:0000313" key="2">
    <source>
        <dbReference type="Proteomes" id="UP000184423"/>
    </source>
</evidence>
<sequence length="55" mass="6243">MSPEVARLAYRAIIDINQASGCSDYCCRECEKFNECSFKCEGNPEKCGQAYIKLR</sequence>
<dbReference type="EMBL" id="FQVG01000039">
    <property type="protein sequence ID" value="SHF16721.1"/>
    <property type="molecule type" value="Genomic_DNA"/>
</dbReference>
<protein>
    <submittedName>
        <fullName evidence="1">Uncharacterized protein</fullName>
    </submittedName>
</protein>
<evidence type="ECO:0000313" key="1">
    <source>
        <dbReference type="EMBL" id="SHF16721.1"/>
    </source>
</evidence>
<accession>A0A1M4ZFD9</accession>
<name>A0A1M4ZFD9_9CLOT</name>
<dbReference type="AlphaFoldDB" id="A0A1M4ZFD9"/>
<dbReference type="RefSeq" id="WP_159431468.1">
    <property type="nucleotide sequence ID" value="NZ_FQVG01000039.1"/>
</dbReference>